<sequence length="171" mass="20232">MAAFERYKNNCARVDWEILINGAISLYHKRNILEKDLKWLNEKGYKIVNIDLKEIDTVGLFHKKIKKACNFPEYYGENMSALSDCLRHYLEIPFESGFALVMENFDLFYEKDRMSGQEILERLNRGARERILTGERLITLIQTSNPQFCPEAIGSFELCWNRHEFANERRL</sequence>
<name>A0A9D2PG06_9FIRM</name>
<evidence type="ECO:0000259" key="2">
    <source>
        <dbReference type="Pfam" id="PF01337"/>
    </source>
</evidence>
<organism evidence="3 4">
    <name type="scientific">Candidatus Lachnoclostridium pullistercoris</name>
    <dbReference type="NCBI Taxonomy" id="2838632"/>
    <lineage>
        <taxon>Bacteria</taxon>
        <taxon>Bacillati</taxon>
        <taxon>Bacillota</taxon>
        <taxon>Clostridia</taxon>
        <taxon>Lachnospirales</taxon>
        <taxon>Lachnospiraceae</taxon>
    </lineage>
</organism>
<evidence type="ECO:0000313" key="3">
    <source>
        <dbReference type="EMBL" id="HJC48938.1"/>
    </source>
</evidence>
<evidence type="ECO:0000313" key="4">
    <source>
        <dbReference type="Proteomes" id="UP000823883"/>
    </source>
</evidence>
<dbReference type="Gene3D" id="3.30.370.10">
    <property type="entry name" value="Barstar-like"/>
    <property type="match status" value="1"/>
</dbReference>
<dbReference type="Proteomes" id="UP000823883">
    <property type="component" value="Unassembled WGS sequence"/>
</dbReference>
<reference evidence="3" key="2">
    <citation type="submission" date="2021-04" db="EMBL/GenBank/DDBJ databases">
        <authorList>
            <person name="Gilroy R."/>
        </authorList>
    </citation>
    <scope>NUCLEOTIDE SEQUENCE</scope>
    <source>
        <strain evidence="3">CHK183-5548</strain>
    </source>
</reference>
<reference evidence="3" key="1">
    <citation type="journal article" date="2021" name="PeerJ">
        <title>Extensive microbial diversity within the chicken gut microbiome revealed by metagenomics and culture.</title>
        <authorList>
            <person name="Gilroy R."/>
            <person name="Ravi A."/>
            <person name="Getino M."/>
            <person name="Pursley I."/>
            <person name="Horton D.L."/>
            <person name="Alikhan N.F."/>
            <person name="Baker D."/>
            <person name="Gharbi K."/>
            <person name="Hall N."/>
            <person name="Watson M."/>
            <person name="Adriaenssens E.M."/>
            <person name="Foster-Nyarko E."/>
            <person name="Jarju S."/>
            <person name="Secka A."/>
            <person name="Antonio M."/>
            <person name="Oren A."/>
            <person name="Chaudhuri R.R."/>
            <person name="La Ragione R."/>
            <person name="Hildebrand F."/>
            <person name="Pallen M.J."/>
        </authorList>
    </citation>
    <scope>NUCLEOTIDE SEQUENCE</scope>
    <source>
        <strain evidence="3">CHK183-5548</strain>
    </source>
</reference>
<comment type="similarity">
    <text evidence="1">Belongs to the barstar family.</text>
</comment>
<gene>
    <name evidence="3" type="ORF">IAA04_12890</name>
</gene>
<protein>
    <submittedName>
        <fullName evidence="3">Barstar family protein</fullName>
    </submittedName>
</protein>
<dbReference type="SUPFAM" id="SSF52038">
    <property type="entry name" value="Barstar-related"/>
    <property type="match status" value="1"/>
</dbReference>
<dbReference type="Pfam" id="PF01337">
    <property type="entry name" value="Barstar"/>
    <property type="match status" value="1"/>
</dbReference>
<comment type="caution">
    <text evidence="3">The sequence shown here is derived from an EMBL/GenBank/DDBJ whole genome shotgun (WGS) entry which is preliminary data.</text>
</comment>
<proteinExistence type="inferred from homology"/>
<dbReference type="EMBL" id="DWWL01000084">
    <property type="protein sequence ID" value="HJC48938.1"/>
    <property type="molecule type" value="Genomic_DNA"/>
</dbReference>
<dbReference type="InterPro" id="IPR000468">
    <property type="entry name" value="Barstar"/>
</dbReference>
<dbReference type="InterPro" id="IPR035905">
    <property type="entry name" value="Barstar-like_sf"/>
</dbReference>
<feature type="domain" description="Barstar (barnase inhibitor)" evidence="2">
    <location>
        <begin position="46"/>
        <end position="128"/>
    </location>
</feature>
<accession>A0A9D2PG06</accession>
<dbReference type="AlphaFoldDB" id="A0A9D2PG06"/>
<evidence type="ECO:0000256" key="1">
    <source>
        <dbReference type="ARBA" id="ARBA00006845"/>
    </source>
</evidence>